<protein>
    <submittedName>
        <fullName evidence="2">Uncharacterized protein</fullName>
    </submittedName>
</protein>
<comment type="caution">
    <text evidence="2">The sequence shown here is derived from an EMBL/GenBank/DDBJ whole genome shotgun (WGS) entry which is preliminary data.</text>
</comment>
<reference evidence="3" key="1">
    <citation type="journal article" date="2019" name="Int. J. Syst. Evol. Microbiol.">
        <title>The Global Catalogue of Microorganisms (GCM) 10K type strain sequencing project: providing services to taxonomists for standard genome sequencing and annotation.</title>
        <authorList>
            <consortium name="The Broad Institute Genomics Platform"/>
            <consortium name="The Broad Institute Genome Sequencing Center for Infectious Disease"/>
            <person name="Wu L."/>
            <person name="Ma J."/>
        </authorList>
    </citation>
    <scope>NUCLEOTIDE SEQUENCE [LARGE SCALE GENOMIC DNA]</scope>
    <source>
        <strain evidence="3">CCUG 52537</strain>
    </source>
</reference>
<name>A0ABW3C8P7_SPHXN</name>
<dbReference type="EMBL" id="JBHTIK010000012">
    <property type="protein sequence ID" value="MFD0849946.1"/>
    <property type="molecule type" value="Genomic_DNA"/>
</dbReference>
<accession>A0ABW3C8P7</accession>
<feature type="signal peptide" evidence="1">
    <location>
        <begin position="1"/>
        <end position="19"/>
    </location>
</feature>
<keyword evidence="1" id="KW-0732">Signal</keyword>
<organism evidence="2 3">
    <name type="scientific">Sphingosinicella xenopeptidilytica</name>
    <dbReference type="NCBI Taxonomy" id="364098"/>
    <lineage>
        <taxon>Bacteria</taxon>
        <taxon>Pseudomonadati</taxon>
        <taxon>Pseudomonadota</taxon>
        <taxon>Alphaproteobacteria</taxon>
        <taxon>Sphingomonadales</taxon>
        <taxon>Sphingosinicellaceae</taxon>
        <taxon>Sphingosinicella</taxon>
    </lineage>
</organism>
<gene>
    <name evidence="2" type="ORF">ACFQ00_16540</name>
</gene>
<evidence type="ECO:0000313" key="3">
    <source>
        <dbReference type="Proteomes" id="UP001597124"/>
    </source>
</evidence>
<evidence type="ECO:0000313" key="2">
    <source>
        <dbReference type="EMBL" id="MFD0849946.1"/>
    </source>
</evidence>
<feature type="chain" id="PRO_5046086570" evidence="1">
    <location>
        <begin position="20"/>
        <end position="121"/>
    </location>
</feature>
<proteinExistence type="predicted"/>
<evidence type="ECO:0000256" key="1">
    <source>
        <dbReference type="SAM" id="SignalP"/>
    </source>
</evidence>
<dbReference type="Proteomes" id="UP001597124">
    <property type="component" value="Unassembled WGS sequence"/>
</dbReference>
<dbReference type="RefSeq" id="WP_381493326.1">
    <property type="nucleotide sequence ID" value="NZ_JBHTIK010000012.1"/>
</dbReference>
<keyword evidence="3" id="KW-1185">Reference proteome</keyword>
<sequence>MLAALLLFAAAAETPDAMAAYHDATRAERPCREAAARGEIIVCARRGSVYRLPFREPEPGSRSARAANVPAERTKLRGRAVDAGGIGSCSAVGPGGFTGCTKGIDLIASTRTVLRAVDIVD</sequence>